<dbReference type="eggNOG" id="COG3258">
    <property type="taxonomic scope" value="Bacteria"/>
</dbReference>
<gene>
    <name evidence="1" type="ordered locus">CJA_3094</name>
</gene>
<name>B3PDD6_CELJU</name>
<dbReference type="STRING" id="498211.CJA_3094"/>
<dbReference type="KEGG" id="cja:CJA_3094"/>
<dbReference type="HOGENOM" id="CLU_029768_0_0_6"/>
<protein>
    <recommendedName>
        <fullName evidence="3">Cytochrome c family protein</fullName>
    </recommendedName>
</protein>
<dbReference type="Proteomes" id="UP000001036">
    <property type="component" value="Chromosome"/>
</dbReference>
<dbReference type="EMBL" id="CP000934">
    <property type="protein sequence ID" value="ACE86227.1"/>
    <property type="molecule type" value="Genomic_DNA"/>
</dbReference>
<evidence type="ECO:0000313" key="1">
    <source>
        <dbReference type="EMBL" id="ACE86227.1"/>
    </source>
</evidence>
<keyword evidence="2" id="KW-1185">Reference proteome</keyword>
<accession>B3PDD6</accession>
<reference evidence="1 2" key="1">
    <citation type="journal article" date="2008" name="J. Bacteriol.">
        <title>Insights into plant cell wall degradation from the genome sequence of the soil bacterium Cellvibrio japonicus.</title>
        <authorList>
            <person name="Deboy R.T."/>
            <person name="Mongodin E.F."/>
            <person name="Fouts D.E."/>
            <person name="Tailford L.E."/>
            <person name="Khouri H."/>
            <person name="Emerson J.B."/>
            <person name="Mohamoud Y."/>
            <person name="Watkins K."/>
            <person name="Henrissat B."/>
            <person name="Gilbert H.J."/>
            <person name="Nelson K.E."/>
        </authorList>
    </citation>
    <scope>NUCLEOTIDE SEQUENCE [LARGE SCALE GENOMIC DNA]</scope>
    <source>
        <strain evidence="1 2">Ueda107</strain>
    </source>
</reference>
<sequence length="512" mass="56403">MCATTKSCRRRNNGKRILFATTRFAISPTNIRMMYMTIRKKLPCYPSYLHHRSHLLKLLFITGVFSGITACSDKESTTVATDNPVPVQAESEWTASASSSSSANPLPVLSSTIPLEITVSTTPVTLESLQHDFDVFSWQSFVALNWPANPDGTPNNNLVIGQNPNGPVVWQSWRESYTIFLPDGATPAPWGQASSLPDACKGIDPGSIPPGTLQLTQVGKTPNVLDESGEPFQTGPLIDQNGQYTRYEILTNETMFNYILNNKLYSKAGQKAFNNDADFPPSISKTKQIGSIMLKAAWIKMGGKFNPKDYHTAMALVYNNPAEQHGVTPACSLEQVGLVGFHIAHKTIDEPQWIWSTFEHIANVPTKGEKPTRTTYNYYDPACADCAINEPPPRPWNPATPYTKPSQIERVIPITDDTRALNDLYHQALAAAVPNSVWLNYELVSTQWPTNAKSKTDPTGVPAPSFLANTTLETYIQGEIKQTSSSCMACHNNATGTTGNFSDFTYLLQRAQ</sequence>
<evidence type="ECO:0008006" key="3">
    <source>
        <dbReference type="Google" id="ProtNLM"/>
    </source>
</evidence>
<organism evidence="1 2">
    <name type="scientific">Cellvibrio japonicus (strain Ueda107)</name>
    <name type="common">Pseudomonas fluorescens subsp. cellulosa</name>
    <dbReference type="NCBI Taxonomy" id="498211"/>
    <lineage>
        <taxon>Bacteria</taxon>
        <taxon>Pseudomonadati</taxon>
        <taxon>Pseudomonadota</taxon>
        <taxon>Gammaproteobacteria</taxon>
        <taxon>Cellvibrionales</taxon>
        <taxon>Cellvibrionaceae</taxon>
        <taxon>Cellvibrio</taxon>
    </lineage>
</organism>
<dbReference type="AlphaFoldDB" id="B3PDD6"/>
<proteinExistence type="predicted"/>
<evidence type="ECO:0000313" key="2">
    <source>
        <dbReference type="Proteomes" id="UP000001036"/>
    </source>
</evidence>